<protein>
    <submittedName>
        <fullName evidence="3">Ig-like domain-containing protein</fullName>
    </submittedName>
</protein>
<proteinExistence type="predicted"/>
<organism evidence="3 4">
    <name type="scientific">Rhodococcus gannanensis</name>
    <dbReference type="NCBI Taxonomy" id="1960308"/>
    <lineage>
        <taxon>Bacteria</taxon>
        <taxon>Bacillati</taxon>
        <taxon>Actinomycetota</taxon>
        <taxon>Actinomycetes</taxon>
        <taxon>Mycobacteriales</taxon>
        <taxon>Nocardiaceae</taxon>
        <taxon>Rhodococcus</taxon>
    </lineage>
</organism>
<evidence type="ECO:0000256" key="1">
    <source>
        <dbReference type="SAM" id="SignalP"/>
    </source>
</evidence>
<evidence type="ECO:0000259" key="2">
    <source>
        <dbReference type="Pfam" id="PF16640"/>
    </source>
</evidence>
<gene>
    <name evidence="3" type="ORF">ACFSJG_08695</name>
</gene>
<dbReference type="EMBL" id="JBHUFB010000009">
    <property type="protein sequence ID" value="MFD1812290.1"/>
    <property type="molecule type" value="Genomic_DNA"/>
</dbReference>
<reference evidence="4" key="1">
    <citation type="journal article" date="2019" name="Int. J. Syst. Evol. Microbiol.">
        <title>The Global Catalogue of Microorganisms (GCM) 10K type strain sequencing project: providing services to taxonomists for standard genome sequencing and annotation.</title>
        <authorList>
            <consortium name="The Broad Institute Genomics Platform"/>
            <consortium name="The Broad Institute Genome Sequencing Center for Infectious Disease"/>
            <person name="Wu L."/>
            <person name="Ma J."/>
        </authorList>
    </citation>
    <scope>NUCLEOTIDE SEQUENCE [LARGE SCALE GENOMIC DNA]</scope>
    <source>
        <strain evidence="4">DT72</strain>
    </source>
</reference>
<evidence type="ECO:0000313" key="4">
    <source>
        <dbReference type="Proteomes" id="UP001597286"/>
    </source>
</evidence>
<keyword evidence="4" id="KW-1185">Reference proteome</keyword>
<sequence>MRLSLPRRFATPLIAASAAAGLVLGVTNGVAAADPPASSRSLQDAQILLTKEVVGSNVVYPGDSVTYKTTLGYTTANGAGNAPLNQLSIAYVREVPPAGWVNTAKSLSYAGGGGSWSTQDGGQKVTCSSGCTFLVGGYVIKSGQSAVLTTTYTVPANTPPGIYDSGAWSAQPNTWSGGERGSNTFGVFVQVADPNVATTTDLQAPATAKTGESVTLTANVGPANAVGTVQFKDGNANIGGPVAVSGGVATLAHTFDTLGAHPITAAFTAGAGFHSSVSGVKTVDVTADTTTSLNAPATAVVGDDVTFTATVTPAGATGQVQFKDGAADLGAPVDVVNGSATLTRKFVEAGSHNVTANFVGTGGYANSASAPSSLTVTDADFGTTITVVDPTTAVVGTPVNLSATVFPIPSGGDVVFRVDGDVVGTAPVGTGDGVAVLPHTFTSAGSANVTAEFTGAAGFTPSTSAGFTVSVSNPDNRTATSTGLVVAGGGVVGQTATFTATVDPANADGTVQFKVGNTDIGGPVAVVNGVATLTHTFDAEGTYAVTAEFVGGSAFKNSVSGPTVIGVGPAGTGGGTGSADLGSVTGLFGQ</sequence>
<dbReference type="RefSeq" id="WP_378484802.1">
    <property type="nucleotide sequence ID" value="NZ_JBHUFB010000009.1"/>
</dbReference>
<dbReference type="Pfam" id="PF16640">
    <property type="entry name" value="Big_3_5"/>
    <property type="match status" value="4"/>
</dbReference>
<evidence type="ECO:0000313" key="3">
    <source>
        <dbReference type="EMBL" id="MFD1812290.1"/>
    </source>
</evidence>
<name>A0ABW4P5H1_9NOCA</name>
<accession>A0ABW4P5H1</accession>
<dbReference type="Gene3D" id="2.60.40.10">
    <property type="entry name" value="Immunoglobulins"/>
    <property type="match status" value="4"/>
</dbReference>
<dbReference type="InterPro" id="IPR032109">
    <property type="entry name" value="Big_3_5"/>
</dbReference>
<feature type="domain" description="Bacterial Ig-like" evidence="2">
    <location>
        <begin position="203"/>
        <end position="286"/>
    </location>
</feature>
<feature type="domain" description="Bacterial Ig-like" evidence="2">
    <location>
        <begin position="294"/>
        <end position="377"/>
    </location>
</feature>
<comment type="caution">
    <text evidence="3">The sequence shown here is derived from an EMBL/GenBank/DDBJ whole genome shotgun (WGS) entry which is preliminary data.</text>
</comment>
<feature type="signal peptide" evidence="1">
    <location>
        <begin position="1"/>
        <end position="32"/>
    </location>
</feature>
<feature type="chain" id="PRO_5045379530" evidence="1">
    <location>
        <begin position="33"/>
        <end position="590"/>
    </location>
</feature>
<keyword evidence="1" id="KW-0732">Signal</keyword>
<dbReference type="InterPro" id="IPR013783">
    <property type="entry name" value="Ig-like_fold"/>
</dbReference>
<feature type="domain" description="Bacterial Ig-like" evidence="2">
    <location>
        <begin position="388"/>
        <end position="471"/>
    </location>
</feature>
<feature type="domain" description="Bacterial Ig-like" evidence="2">
    <location>
        <begin position="491"/>
        <end position="567"/>
    </location>
</feature>
<dbReference type="Proteomes" id="UP001597286">
    <property type="component" value="Unassembled WGS sequence"/>
</dbReference>